<dbReference type="AlphaFoldDB" id="A0A0B6XV06"/>
<sequence>LPYRTLGIHSVMPTLQGTKRINSLSLSPLCVVRNQIQQWEVKVTDMMLTTSTILCCCLKLTKNGNRTVSGEKLFN</sequence>
<organism evidence="1">
    <name type="scientific">Arion vulgaris</name>
    <dbReference type="NCBI Taxonomy" id="1028688"/>
    <lineage>
        <taxon>Eukaryota</taxon>
        <taxon>Metazoa</taxon>
        <taxon>Spiralia</taxon>
        <taxon>Lophotrochozoa</taxon>
        <taxon>Mollusca</taxon>
        <taxon>Gastropoda</taxon>
        <taxon>Heterobranchia</taxon>
        <taxon>Euthyneura</taxon>
        <taxon>Panpulmonata</taxon>
        <taxon>Eupulmonata</taxon>
        <taxon>Stylommatophora</taxon>
        <taxon>Helicina</taxon>
        <taxon>Arionoidea</taxon>
        <taxon>Arionidae</taxon>
        <taxon>Arion</taxon>
    </lineage>
</organism>
<protein>
    <submittedName>
        <fullName evidence="1">Uncharacterized protein</fullName>
    </submittedName>
</protein>
<dbReference type="EMBL" id="HACG01000982">
    <property type="protein sequence ID" value="CEK47847.1"/>
    <property type="molecule type" value="Transcribed_RNA"/>
</dbReference>
<proteinExistence type="predicted"/>
<reference evidence="1" key="1">
    <citation type="submission" date="2014-12" db="EMBL/GenBank/DDBJ databases">
        <title>Insight into the proteome of Arion vulgaris.</title>
        <authorList>
            <person name="Aradska J."/>
            <person name="Bulat T."/>
            <person name="Smidak R."/>
            <person name="Sarate P."/>
            <person name="Gangsoo J."/>
            <person name="Sialana F."/>
            <person name="Bilban M."/>
            <person name="Lubec G."/>
        </authorList>
    </citation>
    <scope>NUCLEOTIDE SEQUENCE</scope>
    <source>
        <tissue evidence="1">Skin</tissue>
    </source>
</reference>
<evidence type="ECO:0000313" key="1">
    <source>
        <dbReference type="EMBL" id="CEK47847.1"/>
    </source>
</evidence>
<accession>A0A0B6XV06</accession>
<feature type="non-terminal residue" evidence="1">
    <location>
        <position position="1"/>
    </location>
</feature>
<gene>
    <name evidence="1" type="primary">ORF2429</name>
</gene>
<name>A0A0B6XV06_9EUPU</name>